<evidence type="ECO:0000313" key="1">
    <source>
        <dbReference type="EMBL" id="MPC92596.1"/>
    </source>
</evidence>
<accession>A0A5B7JER4</accession>
<dbReference type="Proteomes" id="UP000324222">
    <property type="component" value="Unassembled WGS sequence"/>
</dbReference>
<proteinExistence type="predicted"/>
<protein>
    <submittedName>
        <fullName evidence="1">Uncharacterized protein</fullName>
    </submittedName>
</protein>
<reference evidence="1 2" key="1">
    <citation type="submission" date="2019-05" db="EMBL/GenBank/DDBJ databases">
        <title>Another draft genome of Portunus trituberculatus and its Hox gene families provides insights of decapod evolution.</title>
        <authorList>
            <person name="Jeong J.-H."/>
            <person name="Song I."/>
            <person name="Kim S."/>
            <person name="Choi T."/>
            <person name="Kim D."/>
            <person name="Ryu S."/>
            <person name="Kim W."/>
        </authorList>
    </citation>
    <scope>NUCLEOTIDE SEQUENCE [LARGE SCALE GENOMIC DNA]</scope>
    <source>
        <tissue evidence="1">Muscle</tissue>
    </source>
</reference>
<sequence length="98" mass="11193">MAMAMRLSYLWEDVRRRRAVAVVMEPDQSTSLLASSSVDLGTAQYLAGGEPTPHVLWATRLTKSNTEEDLYVGRIKRQTQQHTKILLQRQGRSRIEHV</sequence>
<evidence type="ECO:0000313" key="2">
    <source>
        <dbReference type="Proteomes" id="UP000324222"/>
    </source>
</evidence>
<name>A0A5B7JER4_PORTR</name>
<comment type="caution">
    <text evidence="1">The sequence shown here is derived from an EMBL/GenBank/DDBJ whole genome shotgun (WGS) entry which is preliminary data.</text>
</comment>
<organism evidence="1 2">
    <name type="scientific">Portunus trituberculatus</name>
    <name type="common">Swimming crab</name>
    <name type="synonym">Neptunus trituberculatus</name>
    <dbReference type="NCBI Taxonomy" id="210409"/>
    <lineage>
        <taxon>Eukaryota</taxon>
        <taxon>Metazoa</taxon>
        <taxon>Ecdysozoa</taxon>
        <taxon>Arthropoda</taxon>
        <taxon>Crustacea</taxon>
        <taxon>Multicrustacea</taxon>
        <taxon>Malacostraca</taxon>
        <taxon>Eumalacostraca</taxon>
        <taxon>Eucarida</taxon>
        <taxon>Decapoda</taxon>
        <taxon>Pleocyemata</taxon>
        <taxon>Brachyura</taxon>
        <taxon>Eubrachyura</taxon>
        <taxon>Portunoidea</taxon>
        <taxon>Portunidae</taxon>
        <taxon>Portuninae</taxon>
        <taxon>Portunus</taxon>
    </lineage>
</organism>
<gene>
    <name evidence="1" type="ORF">E2C01_087693</name>
</gene>
<dbReference type="AlphaFoldDB" id="A0A5B7JER4"/>
<dbReference type="EMBL" id="VSRR010091849">
    <property type="protein sequence ID" value="MPC92596.1"/>
    <property type="molecule type" value="Genomic_DNA"/>
</dbReference>
<keyword evidence="2" id="KW-1185">Reference proteome</keyword>